<dbReference type="RefSeq" id="WP_377247456.1">
    <property type="nucleotide sequence ID" value="NZ_JBHLXP010000005.1"/>
</dbReference>
<dbReference type="SMART" id="SM00091">
    <property type="entry name" value="PAS"/>
    <property type="match status" value="1"/>
</dbReference>
<evidence type="ECO:0000313" key="6">
    <source>
        <dbReference type="EMBL" id="MFC0050173.1"/>
    </source>
</evidence>
<dbReference type="InterPro" id="IPR003661">
    <property type="entry name" value="HisK_dim/P_dom"/>
</dbReference>
<dbReference type="GO" id="GO:0016301">
    <property type="term" value="F:kinase activity"/>
    <property type="evidence" value="ECO:0007669"/>
    <property type="project" value="UniProtKB-KW"/>
</dbReference>
<dbReference type="EMBL" id="JBHLXP010000005">
    <property type="protein sequence ID" value="MFC0050173.1"/>
    <property type="molecule type" value="Genomic_DNA"/>
</dbReference>
<keyword evidence="7" id="KW-1185">Reference proteome</keyword>
<dbReference type="PRINTS" id="PR00344">
    <property type="entry name" value="BCTRLSENSOR"/>
</dbReference>
<dbReference type="Gene3D" id="3.30.450.20">
    <property type="entry name" value="PAS domain"/>
    <property type="match status" value="1"/>
</dbReference>
<dbReference type="EC" id="2.7.13.3" evidence="2"/>
<dbReference type="SMART" id="SM00387">
    <property type="entry name" value="HATPase_c"/>
    <property type="match status" value="1"/>
</dbReference>
<dbReference type="SUPFAM" id="SSF47384">
    <property type="entry name" value="Homodimeric domain of signal transducing histidine kinase"/>
    <property type="match status" value="1"/>
</dbReference>
<dbReference type="InterPro" id="IPR035965">
    <property type="entry name" value="PAS-like_dom_sf"/>
</dbReference>
<dbReference type="Proteomes" id="UP001589813">
    <property type="component" value="Unassembled WGS sequence"/>
</dbReference>
<dbReference type="CDD" id="cd00130">
    <property type="entry name" value="PAS"/>
    <property type="match status" value="1"/>
</dbReference>
<dbReference type="InterPro" id="IPR036890">
    <property type="entry name" value="HATPase_C_sf"/>
</dbReference>
<dbReference type="CDD" id="cd00082">
    <property type="entry name" value="HisKA"/>
    <property type="match status" value="1"/>
</dbReference>
<dbReference type="SUPFAM" id="SSF55874">
    <property type="entry name" value="ATPase domain of HSP90 chaperone/DNA topoisomerase II/histidine kinase"/>
    <property type="match status" value="1"/>
</dbReference>
<protein>
    <recommendedName>
        <fullName evidence="2">histidine kinase</fullName>
        <ecNumber evidence="2">2.7.13.3</ecNumber>
    </recommendedName>
</protein>
<dbReference type="Pfam" id="PF13188">
    <property type="entry name" value="PAS_8"/>
    <property type="match status" value="1"/>
</dbReference>
<dbReference type="PROSITE" id="PS50109">
    <property type="entry name" value="HIS_KIN"/>
    <property type="match status" value="1"/>
</dbReference>
<dbReference type="InterPro" id="IPR004358">
    <property type="entry name" value="Sig_transdc_His_kin-like_C"/>
</dbReference>
<evidence type="ECO:0000313" key="7">
    <source>
        <dbReference type="Proteomes" id="UP001589813"/>
    </source>
</evidence>
<dbReference type="CDD" id="cd00075">
    <property type="entry name" value="HATPase"/>
    <property type="match status" value="1"/>
</dbReference>
<proteinExistence type="predicted"/>
<comment type="caution">
    <text evidence="6">The sequence shown here is derived from an EMBL/GenBank/DDBJ whole genome shotgun (WGS) entry which is preliminary data.</text>
</comment>
<evidence type="ECO:0000256" key="3">
    <source>
        <dbReference type="ARBA" id="ARBA00022553"/>
    </source>
</evidence>
<dbReference type="Pfam" id="PF00512">
    <property type="entry name" value="HisKA"/>
    <property type="match status" value="1"/>
</dbReference>
<dbReference type="Gene3D" id="1.10.287.130">
    <property type="match status" value="1"/>
</dbReference>
<feature type="domain" description="Histidine kinase" evidence="4">
    <location>
        <begin position="161"/>
        <end position="371"/>
    </location>
</feature>
<comment type="catalytic activity">
    <reaction evidence="1">
        <text>ATP + protein L-histidine = ADP + protein N-phospho-L-histidine.</text>
        <dbReference type="EC" id="2.7.13.3"/>
    </reaction>
</comment>
<dbReference type="InterPro" id="IPR005467">
    <property type="entry name" value="His_kinase_dom"/>
</dbReference>
<gene>
    <name evidence="6" type="ORF">ACFFJP_17870</name>
</gene>
<dbReference type="SUPFAM" id="SSF55785">
    <property type="entry name" value="PYP-like sensor domain (PAS domain)"/>
    <property type="match status" value="1"/>
</dbReference>
<reference evidence="6 7" key="1">
    <citation type="submission" date="2024-09" db="EMBL/GenBank/DDBJ databases">
        <authorList>
            <person name="Sun Q."/>
            <person name="Mori K."/>
        </authorList>
    </citation>
    <scope>NUCLEOTIDE SEQUENCE [LARGE SCALE GENOMIC DNA]</scope>
    <source>
        <strain evidence="6 7">KCTC 23315</strain>
    </source>
</reference>
<keyword evidence="6" id="KW-0808">Transferase</keyword>
<dbReference type="InterPro" id="IPR003594">
    <property type="entry name" value="HATPase_dom"/>
</dbReference>
<dbReference type="PROSITE" id="PS50112">
    <property type="entry name" value="PAS"/>
    <property type="match status" value="1"/>
</dbReference>
<evidence type="ECO:0000259" key="5">
    <source>
        <dbReference type="PROSITE" id="PS50112"/>
    </source>
</evidence>
<organism evidence="6 7">
    <name type="scientific">Rheinheimera tilapiae</name>
    <dbReference type="NCBI Taxonomy" id="875043"/>
    <lineage>
        <taxon>Bacteria</taxon>
        <taxon>Pseudomonadati</taxon>
        <taxon>Pseudomonadota</taxon>
        <taxon>Gammaproteobacteria</taxon>
        <taxon>Chromatiales</taxon>
        <taxon>Chromatiaceae</taxon>
        <taxon>Rheinheimera</taxon>
    </lineage>
</organism>
<keyword evidence="6" id="KW-0418">Kinase</keyword>
<dbReference type="Gene3D" id="3.30.565.10">
    <property type="entry name" value="Histidine kinase-like ATPase, C-terminal domain"/>
    <property type="match status" value="1"/>
</dbReference>
<sequence>MLTSPHAALKKGPLPASASAVPHLALLQGVTATVVPVAISDPERLELQRLQHLLQVLPNGIVVLDQRGYVMQANPVAVAMLGEPLHGQRWLDVINRSFRPRNDDGLEVSLHDGRRVQLAISPLEPLTGQLIVLTDLTETRQLQSRLSHLQRLSSLGKMMASLAHQIRTPLSGALLYARNLANQKLSPAAREQFTQKLLNRLTDLEQQVNDLLLFARAGREQQAVPLSMQQLLSEVFAAVEPLVLQQQGTVVVELPDPDVTVLGNHSALAGALSNLVHNALEHAGPGARIQLSAIASKDQRKVVLAVEDEGPGVPEHLQQQIFEPFFTTRSNGTGLGLAVVQAVANSHNGIARCLNGRNGGARFELTLPVCLADPGTVFRSALPIEEPCNAEA</sequence>
<evidence type="ECO:0000256" key="2">
    <source>
        <dbReference type="ARBA" id="ARBA00012438"/>
    </source>
</evidence>
<dbReference type="PANTHER" id="PTHR43065">
    <property type="entry name" value="SENSOR HISTIDINE KINASE"/>
    <property type="match status" value="1"/>
</dbReference>
<dbReference type="SMART" id="SM00388">
    <property type="entry name" value="HisKA"/>
    <property type="match status" value="1"/>
</dbReference>
<evidence type="ECO:0000256" key="1">
    <source>
        <dbReference type="ARBA" id="ARBA00000085"/>
    </source>
</evidence>
<dbReference type="PANTHER" id="PTHR43065:SF29">
    <property type="entry name" value="SENSOR PROTEIN KINASE FLES"/>
    <property type="match status" value="1"/>
</dbReference>
<name>A0ABV6BJD1_9GAMM</name>
<dbReference type="InterPro" id="IPR000014">
    <property type="entry name" value="PAS"/>
</dbReference>
<evidence type="ECO:0000259" key="4">
    <source>
        <dbReference type="PROSITE" id="PS50109"/>
    </source>
</evidence>
<feature type="domain" description="PAS" evidence="5">
    <location>
        <begin position="46"/>
        <end position="82"/>
    </location>
</feature>
<keyword evidence="3" id="KW-0597">Phosphoprotein</keyword>
<dbReference type="Pfam" id="PF02518">
    <property type="entry name" value="HATPase_c"/>
    <property type="match status" value="1"/>
</dbReference>
<dbReference type="InterPro" id="IPR036097">
    <property type="entry name" value="HisK_dim/P_sf"/>
</dbReference>
<accession>A0ABV6BJD1</accession>